<sequence length="236" mass="26183">MAELSLTALQDTVIKRFTIDSTDIDNPGEKFDLEKGEKIGINWYRPASKNHWEFELKSPHGGFFNWYVFQPHVQINDPTPAHTEASGSKQVMAFLDAIAWPEGTDKSVGDGVRTGYNIMFTGQTFSSYADHPRKVICSGGLCSTAAGRYQFLNTTWDGVAKKLGLKDFSPSNQDKAAIQLIKQRGALDEIEKGKIRAACDILSWEWASLPPGRFGQPTVTYEKMEQLFKQAGGVLG</sequence>
<accession>A0A510PHE7</accession>
<evidence type="ECO:0000313" key="2">
    <source>
        <dbReference type="Proteomes" id="UP000321223"/>
    </source>
</evidence>
<organism evidence="1 2">
    <name type="scientific">Microcystis aeruginosa 11-30S32</name>
    <dbReference type="NCBI Taxonomy" id="2358142"/>
    <lineage>
        <taxon>Bacteria</taxon>
        <taxon>Bacillati</taxon>
        <taxon>Cyanobacteriota</taxon>
        <taxon>Cyanophyceae</taxon>
        <taxon>Oscillatoriophycideae</taxon>
        <taxon>Chroococcales</taxon>
        <taxon>Microcystaceae</taxon>
        <taxon>Microcystis</taxon>
    </lineage>
</organism>
<comment type="caution">
    <text evidence="1">The sequence shown here is derived from an EMBL/GenBank/DDBJ whole genome shotgun (WGS) entry which is preliminary data.</text>
</comment>
<proteinExistence type="predicted"/>
<gene>
    <name evidence="1" type="ORF">MAE30S32_17820</name>
</gene>
<dbReference type="Gene3D" id="1.10.530.10">
    <property type="match status" value="1"/>
</dbReference>
<dbReference type="AlphaFoldDB" id="A0A510PHE7"/>
<reference evidence="1 2" key="1">
    <citation type="journal article" date="2019" name="Appl. Environ. Microbiol.">
        <title>Co-occurrence of broad and narrow host-range viruses infecting the toxic bloom-forming cyanobacterium Microcystis aeruginosa.</title>
        <authorList>
            <person name="Morimoto D."/>
            <person name="Tominaga K."/>
            <person name="Nishimura Y."/>
            <person name="Yoshida N."/>
            <person name="Kimura S."/>
            <person name="Sako Y."/>
            <person name="Yoshida T."/>
        </authorList>
    </citation>
    <scope>NUCLEOTIDE SEQUENCE [LARGE SCALE GENOMIC DNA]</scope>
    <source>
        <strain evidence="1 2">11-30S32</strain>
    </source>
</reference>
<evidence type="ECO:0000313" key="1">
    <source>
        <dbReference type="EMBL" id="GCA93130.1"/>
    </source>
</evidence>
<protein>
    <submittedName>
        <fullName evidence="1">Lysozyme</fullName>
    </submittedName>
</protein>
<name>A0A510PHE7_MICAE</name>
<dbReference type="Proteomes" id="UP000321223">
    <property type="component" value="Unassembled WGS sequence"/>
</dbReference>
<dbReference type="InterPro" id="IPR023346">
    <property type="entry name" value="Lysozyme-like_dom_sf"/>
</dbReference>
<dbReference type="CDD" id="cd00736">
    <property type="entry name" value="lambda_lys-like"/>
    <property type="match status" value="1"/>
</dbReference>
<dbReference type="RefSeq" id="WP_147070157.1">
    <property type="nucleotide sequence ID" value="NZ_BHVU01000086.1"/>
</dbReference>
<dbReference type="SUPFAM" id="SSF53955">
    <property type="entry name" value="Lysozyme-like"/>
    <property type="match status" value="1"/>
</dbReference>
<dbReference type="EMBL" id="BHVU01000086">
    <property type="protein sequence ID" value="GCA93130.1"/>
    <property type="molecule type" value="Genomic_DNA"/>
</dbReference>